<evidence type="ECO:0000313" key="2">
    <source>
        <dbReference type="EMBL" id="RCS41041.1"/>
    </source>
</evidence>
<evidence type="ECO:0000256" key="1">
    <source>
        <dbReference type="SAM" id="Phobius"/>
    </source>
</evidence>
<accession>A0A368KJU7</accession>
<feature type="transmembrane region" description="Helical" evidence="1">
    <location>
        <begin position="109"/>
        <end position="133"/>
    </location>
</feature>
<reference evidence="2 3" key="1">
    <citation type="submission" date="2018-07" db="EMBL/GenBank/DDBJ databases">
        <title>Comparative genomes isolates from brazilian mangrove.</title>
        <authorList>
            <person name="De Araujo J.E."/>
            <person name="Taketani R.G."/>
            <person name="Silva M.C.P."/>
            <person name="Lourenco M.V."/>
            <person name="Oliveira V.M."/>
            <person name="Andreote F.D."/>
        </authorList>
    </citation>
    <scope>NUCLEOTIDE SEQUENCE [LARGE SCALE GENOMIC DNA]</scope>
    <source>
        <strain evidence="2 3">HEX PRIS-MGV</strain>
    </source>
</reference>
<keyword evidence="1" id="KW-0812">Transmembrane</keyword>
<feature type="transmembrane region" description="Helical" evidence="1">
    <location>
        <begin position="217"/>
        <end position="234"/>
    </location>
</feature>
<dbReference type="Proteomes" id="UP000253562">
    <property type="component" value="Unassembled WGS sequence"/>
</dbReference>
<protein>
    <submittedName>
        <fullName evidence="2">Uncharacterized protein</fullName>
    </submittedName>
</protein>
<sequence>MSPTSPENTPLEQNPFAAPSLESMEVKVETPANGVAPSLGLIAACVAVGVLAKLSFLYEFAQLLEIDWIDMWAWTLGEIVGGAVAGLGAAIFFYALANNKLISLMPGHWRLVAMAGVIVGDLLYSFLILVGLIHDDNNFIGVQMMVQEGIASLAAALLFGFVVRTTGERRGWRIYAWMSFIYYILILVASLTAMSWYDDLGGQFRPLYLVSSKISSMIEWAILLPLVIAIVLDFRDKIPRDVYHYLGLFLPVVVLLIELFLNIFPFGFMWPM</sequence>
<keyword evidence="1" id="KW-1133">Transmembrane helix</keyword>
<feature type="transmembrane region" description="Helical" evidence="1">
    <location>
        <begin position="34"/>
        <end position="52"/>
    </location>
</feature>
<feature type="transmembrane region" description="Helical" evidence="1">
    <location>
        <begin position="246"/>
        <end position="270"/>
    </location>
</feature>
<name>A0A368KJU7_9BACT</name>
<feature type="transmembrane region" description="Helical" evidence="1">
    <location>
        <begin position="72"/>
        <end position="97"/>
    </location>
</feature>
<gene>
    <name evidence="2" type="ORF">DTL42_20845</name>
</gene>
<dbReference type="AlphaFoldDB" id="A0A368KJU7"/>
<feature type="transmembrane region" description="Helical" evidence="1">
    <location>
        <begin position="139"/>
        <end position="162"/>
    </location>
</feature>
<dbReference type="EMBL" id="QPEX01000045">
    <property type="protein sequence ID" value="RCS41041.1"/>
    <property type="molecule type" value="Genomic_DNA"/>
</dbReference>
<evidence type="ECO:0000313" key="3">
    <source>
        <dbReference type="Proteomes" id="UP000253562"/>
    </source>
</evidence>
<organism evidence="2 3">
    <name type="scientific">Bremerella cremea</name>
    <dbReference type="NCBI Taxonomy" id="1031537"/>
    <lineage>
        <taxon>Bacteria</taxon>
        <taxon>Pseudomonadati</taxon>
        <taxon>Planctomycetota</taxon>
        <taxon>Planctomycetia</taxon>
        <taxon>Pirellulales</taxon>
        <taxon>Pirellulaceae</taxon>
        <taxon>Bremerella</taxon>
    </lineage>
</organism>
<proteinExistence type="predicted"/>
<dbReference type="OrthoDB" id="289956at2"/>
<feature type="transmembrane region" description="Helical" evidence="1">
    <location>
        <begin position="174"/>
        <end position="197"/>
    </location>
</feature>
<dbReference type="RefSeq" id="WP_114371819.1">
    <property type="nucleotide sequence ID" value="NZ_QPEX01000045.1"/>
</dbReference>
<comment type="caution">
    <text evidence="2">The sequence shown here is derived from an EMBL/GenBank/DDBJ whole genome shotgun (WGS) entry which is preliminary data.</text>
</comment>
<keyword evidence="1" id="KW-0472">Membrane</keyword>